<dbReference type="Gene3D" id="3.20.20.70">
    <property type="entry name" value="Aldolase class I"/>
    <property type="match status" value="1"/>
</dbReference>
<evidence type="ECO:0000313" key="2">
    <source>
        <dbReference type="Proteomes" id="UP000531594"/>
    </source>
</evidence>
<organism evidence="1 2">
    <name type="scientific">Bacillus benzoevorans</name>
    <dbReference type="NCBI Taxonomy" id="1456"/>
    <lineage>
        <taxon>Bacteria</taxon>
        <taxon>Bacillati</taxon>
        <taxon>Bacillota</taxon>
        <taxon>Bacilli</taxon>
        <taxon>Bacillales</taxon>
        <taxon>Bacillaceae</taxon>
        <taxon>Bacillus</taxon>
    </lineage>
</organism>
<keyword evidence="2" id="KW-1185">Reference proteome</keyword>
<dbReference type="EMBL" id="JACHGK010000009">
    <property type="protein sequence ID" value="MBB6446159.1"/>
    <property type="molecule type" value="Genomic_DNA"/>
</dbReference>
<protein>
    <submittedName>
        <fullName evidence="1">Putative N-acetylmannosamine-6-phosphate epimerase</fullName>
    </submittedName>
</protein>
<reference evidence="1 2" key="1">
    <citation type="submission" date="2020-08" db="EMBL/GenBank/DDBJ databases">
        <title>Genomic Encyclopedia of Type Strains, Phase IV (KMG-IV): sequencing the most valuable type-strain genomes for metagenomic binning, comparative biology and taxonomic classification.</title>
        <authorList>
            <person name="Goeker M."/>
        </authorList>
    </citation>
    <scope>NUCLEOTIDE SEQUENCE [LARGE SCALE GENOMIC DNA]</scope>
    <source>
        <strain evidence="1 2">DSM 5391</strain>
    </source>
</reference>
<dbReference type="SUPFAM" id="SSF51366">
    <property type="entry name" value="Ribulose-phoshate binding barrel"/>
    <property type="match status" value="1"/>
</dbReference>
<dbReference type="Proteomes" id="UP000531594">
    <property type="component" value="Unassembled WGS sequence"/>
</dbReference>
<accession>A0A7X0LX83</accession>
<proteinExistence type="predicted"/>
<name>A0A7X0LX83_9BACI</name>
<sequence length="39" mass="4243">MAGRQLPDLELVGRLVKDFTIPVIAEGGISTPEELKSDF</sequence>
<dbReference type="InterPro" id="IPR011060">
    <property type="entry name" value="RibuloseP-bd_barrel"/>
</dbReference>
<comment type="caution">
    <text evidence="1">The sequence shown here is derived from an EMBL/GenBank/DDBJ whole genome shotgun (WGS) entry which is preliminary data.</text>
</comment>
<gene>
    <name evidence="1" type="ORF">HNR53_002809</name>
</gene>
<dbReference type="InterPro" id="IPR013785">
    <property type="entry name" value="Aldolase_TIM"/>
</dbReference>
<evidence type="ECO:0000313" key="1">
    <source>
        <dbReference type="EMBL" id="MBB6446159.1"/>
    </source>
</evidence>
<dbReference type="AlphaFoldDB" id="A0A7X0LX83"/>